<evidence type="ECO:0000256" key="3">
    <source>
        <dbReference type="PROSITE-ProRule" id="PRU00023"/>
    </source>
</evidence>
<dbReference type="GeneID" id="27348380"/>
<dbReference type="InterPro" id="IPR002110">
    <property type="entry name" value="Ankyrin_rpt"/>
</dbReference>
<keyword evidence="6" id="KW-1185">Reference proteome</keyword>
<dbReference type="Gene3D" id="1.25.40.20">
    <property type="entry name" value="Ankyrin repeat-containing domain"/>
    <property type="match status" value="2"/>
</dbReference>
<name>A0A0D2ALW6_9EURO</name>
<dbReference type="AlphaFoldDB" id="A0A0D2ALW6"/>
<keyword evidence="4" id="KW-0732">Signal</keyword>
<dbReference type="PANTHER" id="PTHR24198">
    <property type="entry name" value="ANKYRIN REPEAT AND PROTEIN KINASE DOMAIN-CONTAINING PROTEIN"/>
    <property type="match status" value="1"/>
</dbReference>
<dbReference type="Pfam" id="PF00023">
    <property type="entry name" value="Ank"/>
    <property type="match status" value="1"/>
</dbReference>
<dbReference type="RefSeq" id="XP_016246273.1">
    <property type="nucleotide sequence ID" value="XM_016396417.1"/>
</dbReference>
<dbReference type="PROSITE" id="PS50297">
    <property type="entry name" value="ANK_REP_REGION"/>
    <property type="match status" value="2"/>
</dbReference>
<keyword evidence="2 3" id="KW-0040">ANK repeat</keyword>
<evidence type="ECO:0000256" key="4">
    <source>
        <dbReference type="SAM" id="SignalP"/>
    </source>
</evidence>
<feature type="chain" id="PRO_5002253744" evidence="4">
    <location>
        <begin position="19"/>
        <end position="516"/>
    </location>
</feature>
<dbReference type="SMART" id="SM00248">
    <property type="entry name" value="ANK"/>
    <property type="match status" value="11"/>
</dbReference>
<dbReference type="PROSITE" id="PS50088">
    <property type="entry name" value="ANK_REPEAT"/>
    <property type="match status" value="2"/>
</dbReference>
<reference evidence="5 6" key="1">
    <citation type="submission" date="2015-01" db="EMBL/GenBank/DDBJ databases">
        <title>The Genome Sequence of Cladophialophora immunda CBS83496.</title>
        <authorList>
            <consortium name="The Broad Institute Genomics Platform"/>
            <person name="Cuomo C."/>
            <person name="de Hoog S."/>
            <person name="Gorbushina A."/>
            <person name="Stielow B."/>
            <person name="Teixiera M."/>
            <person name="Abouelleil A."/>
            <person name="Chapman S.B."/>
            <person name="Priest M."/>
            <person name="Young S.K."/>
            <person name="Wortman J."/>
            <person name="Nusbaum C."/>
            <person name="Birren B."/>
        </authorList>
    </citation>
    <scope>NUCLEOTIDE SEQUENCE [LARGE SCALE GENOMIC DNA]</scope>
    <source>
        <strain evidence="5 6">CBS 83496</strain>
    </source>
</reference>
<dbReference type="InterPro" id="IPR036770">
    <property type="entry name" value="Ankyrin_rpt-contain_sf"/>
</dbReference>
<accession>A0A0D2ALW6</accession>
<evidence type="ECO:0000313" key="6">
    <source>
        <dbReference type="Proteomes" id="UP000054466"/>
    </source>
</evidence>
<dbReference type="HOGENOM" id="CLU_527850_0_0_1"/>
<dbReference type="EMBL" id="KN847044">
    <property type="protein sequence ID" value="KIW26057.1"/>
    <property type="molecule type" value="Genomic_DNA"/>
</dbReference>
<organism evidence="5 6">
    <name type="scientific">Cladophialophora immunda</name>
    <dbReference type="NCBI Taxonomy" id="569365"/>
    <lineage>
        <taxon>Eukaryota</taxon>
        <taxon>Fungi</taxon>
        <taxon>Dikarya</taxon>
        <taxon>Ascomycota</taxon>
        <taxon>Pezizomycotina</taxon>
        <taxon>Eurotiomycetes</taxon>
        <taxon>Chaetothyriomycetidae</taxon>
        <taxon>Chaetothyriales</taxon>
        <taxon>Herpotrichiellaceae</taxon>
        <taxon>Cladophialophora</taxon>
    </lineage>
</organism>
<feature type="repeat" description="ANK" evidence="3">
    <location>
        <begin position="308"/>
        <end position="341"/>
    </location>
</feature>
<gene>
    <name evidence="5" type="ORF">PV07_09186</name>
</gene>
<sequence length="516" mass="58312">MSILFWAVATGSIDLAETLLATDKVQLTCQAKIDQRCRLEMGLCASDSRLTSIRVTLYPNKYAFIDRCENAMFLLRVREYVLPWALQHGYELLLRHLFWHLVCLAGGIADAESHAVKPLHTDADLVALISQHPTVDLDCDDDKGRTILSYAAGYGLSGLVKSILEHTTDQLNKGDDFGRTPLYYAVDNCRADVVKMLLQKTKLINDPRKEHIPLHLSPRHKEVIELMLQYRVSFQDIRVDGEDLLTWTCSCGHESTLKLLLQHGDYNVNSRDPQGQTPLYIAAKYRCRSIVQLLLAYPDIEVNARAADGRTALHVSVSMRHESIVKLLLEREDVDVNARDHFNETPLFHTGSRDDDSTLKLLLEHEDVDVNARVHFNETPLFHTGSRDDDSTLKLLLEREDVDVNARNYRDETPLFNAARLDHKTTLKLLLERTDIQVNATSGGTGSPLCAAARHGSVKAVQVLLEQPDIDLDIVYEDMSYGKRFTALEIARRRGYTEVVEMLECKMHGRRAGSSL</sequence>
<dbReference type="Proteomes" id="UP000054466">
    <property type="component" value="Unassembled WGS sequence"/>
</dbReference>
<feature type="signal peptide" evidence="4">
    <location>
        <begin position="1"/>
        <end position="18"/>
    </location>
</feature>
<protein>
    <submittedName>
        <fullName evidence="5">Uncharacterized protein</fullName>
    </submittedName>
</protein>
<dbReference type="SUPFAM" id="SSF48403">
    <property type="entry name" value="Ankyrin repeat"/>
    <property type="match status" value="1"/>
</dbReference>
<dbReference type="PANTHER" id="PTHR24198:SF165">
    <property type="entry name" value="ANKYRIN REPEAT-CONTAINING PROTEIN-RELATED"/>
    <property type="match status" value="1"/>
</dbReference>
<dbReference type="STRING" id="569365.A0A0D2ALW6"/>
<dbReference type="VEuPathDB" id="FungiDB:PV07_09186"/>
<evidence type="ECO:0000256" key="1">
    <source>
        <dbReference type="ARBA" id="ARBA00022737"/>
    </source>
</evidence>
<keyword evidence="1" id="KW-0677">Repeat</keyword>
<dbReference type="Pfam" id="PF12796">
    <property type="entry name" value="Ank_2"/>
    <property type="match status" value="3"/>
</dbReference>
<proteinExistence type="predicted"/>
<evidence type="ECO:0000256" key="2">
    <source>
        <dbReference type="ARBA" id="ARBA00023043"/>
    </source>
</evidence>
<dbReference type="OrthoDB" id="194358at2759"/>
<evidence type="ECO:0000313" key="5">
    <source>
        <dbReference type="EMBL" id="KIW26057.1"/>
    </source>
</evidence>
<feature type="repeat" description="ANK" evidence="3">
    <location>
        <begin position="177"/>
        <end position="209"/>
    </location>
</feature>